<sequence>KLHQELNRYFVAAYAIYSAATVNFVNNVQDAPEVAANEIIRKLMKND</sequence>
<dbReference type="GO" id="GO:0016301">
    <property type="term" value="F:kinase activity"/>
    <property type="evidence" value="ECO:0007669"/>
    <property type="project" value="UniProtKB-KW"/>
</dbReference>
<name>T0Z4P9_9ZZZZ</name>
<reference evidence="1" key="2">
    <citation type="journal article" date="2014" name="ISME J.">
        <title>Microbial stratification in low pH oxic and suboxic macroscopic growths along an acid mine drainage.</title>
        <authorList>
            <person name="Mendez-Garcia C."/>
            <person name="Mesa V."/>
            <person name="Sprenger R.R."/>
            <person name="Richter M."/>
            <person name="Diez M.S."/>
            <person name="Solano J."/>
            <person name="Bargiela R."/>
            <person name="Golyshina O.V."/>
            <person name="Manteca A."/>
            <person name="Ramos J.L."/>
            <person name="Gallego J.R."/>
            <person name="Llorente I."/>
            <person name="Martins Dos Santos V.A."/>
            <person name="Jensen O.N."/>
            <person name="Pelaez A.I."/>
            <person name="Sanchez J."/>
            <person name="Ferrer M."/>
        </authorList>
    </citation>
    <scope>NUCLEOTIDE SEQUENCE</scope>
</reference>
<feature type="non-terminal residue" evidence="1">
    <location>
        <position position="1"/>
    </location>
</feature>
<evidence type="ECO:0000313" key="1">
    <source>
        <dbReference type="EMBL" id="EQD39102.1"/>
    </source>
</evidence>
<keyword evidence="1" id="KW-0808">Transferase</keyword>
<comment type="caution">
    <text evidence="1">The sequence shown here is derived from an EMBL/GenBank/DDBJ whole genome shotgun (WGS) entry which is preliminary data.</text>
</comment>
<reference evidence="1" key="1">
    <citation type="submission" date="2013-08" db="EMBL/GenBank/DDBJ databases">
        <authorList>
            <person name="Mendez C."/>
            <person name="Richter M."/>
            <person name="Ferrer M."/>
            <person name="Sanchez J."/>
        </authorList>
    </citation>
    <scope>NUCLEOTIDE SEQUENCE</scope>
</reference>
<accession>T0Z4P9</accession>
<dbReference type="AlphaFoldDB" id="T0Z4P9"/>
<protein>
    <submittedName>
        <fullName evidence="1">Adenylate kinase</fullName>
    </submittedName>
</protein>
<organism evidence="1">
    <name type="scientific">mine drainage metagenome</name>
    <dbReference type="NCBI Taxonomy" id="410659"/>
    <lineage>
        <taxon>unclassified sequences</taxon>
        <taxon>metagenomes</taxon>
        <taxon>ecological metagenomes</taxon>
    </lineage>
</organism>
<keyword evidence="1" id="KW-0418">Kinase</keyword>
<dbReference type="EMBL" id="AUZY01010337">
    <property type="protein sequence ID" value="EQD39102.1"/>
    <property type="molecule type" value="Genomic_DNA"/>
</dbReference>
<proteinExistence type="predicted"/>
<gene>
    <name evidence="1" type="ORF">B1B_15531</name>
</gene>